<gene>
    <name evidence="2" type="ORF">AVDCRST_MAG68-960</name>
</gene>
<feature type="compositionally biased region" description="Basic residues" evidence="1">
    <location>
        <begin position="94"/>
        <end position="103"/>
    </location>
</feature>
<sequence length="185" mass="18948">EFPRRTNPPGADCRAPLPEAGLSRYRTHPAPERERNAQGFLLSLLPAGQGGGGGRGRGGRGGRHRAAHRPGVQRGGGLCRRRASSRAGAGRVVRGQRVRRRVSRDHGAAGDGTRVAAAGRGHRGGVRRLGGARSHTCATARCGEPARIRRGAGDRAGGGLDSFAGSAVHRAVRDGGAHGGGCGAM</sequence>
<name>A0A6J4KIZ5_9BACT</name>
<dbReference type="AlphaFoldDB" id="A0A6J4KIZ5"/>
<dbReference type="EMBL" id="CADCTW010000053">
    <property type="protein sequence ID" value="CAA9307294.1"/>
    <property type="molecule type" value="Genomic_DNA"/>
</dbReference>
<evidence type="ECO:0000313" key="2">
    <source>
        <dbReference type="EMBL" id="CAA9307294.1"/>
    </source>
</evidence>
<feature type="non-terminal residue" evidence="2">
    <location>
        <position position="1"/>
    </location>
</feature>
<proteinExistence type="predicted"/>
<organism evidence="2">
    <name type="scientific">uncultured Gemmatimonadota bacterium</name>
    <dbReference type="NCBI Taxonomy" id="203437"/>
    <lineage>
        <taxon>Bacteria</taxon>
        <taxon>Pseudomonadati</taxon>
        <taxon>Gemmatimonadota</taxon>
        <taxon>environmental samples</taxon>
    </lineage>
</organism>
<feature type="compositionally biased region" description="Basic residues" evidence="1">
    <location>
        <begin position="57"/>
        <end position="68"/>
    </location>
</feature>
<feature type="region of interest" description="Disordered" evidence="1">
    <location>
        <begin position="1"/>
        <end position="133"/>
    </location>
</feature>
<protein>
    <submittedName>
        <fullName evidence="2">Uncharacterized protein</fullName>
    </submittedName>
</protein>
<reference evidence="2" key="1">
    <citation type="submission" date="2020-02" db="EMBL/GenBank/DDBJ databases">
        <authorList>
            <person name="Meier V. D."/>
        </authorList>
    </citation>
    <scope>NUCLEOTIDE SEQUENCE</scope>
    <source>
        <strain evidence="2">AVDCRST_MAG68</strain>
    </source>
</reference>
<accession>A0A6J4KIZ5</accession>
<feature type="non-terminal residue" evidence="2">
    <location>
        <position position="185"/>
    </location>
</feature>
<evidence type="ECO:0000256" key="1">
    <source>
        <dbReference type="SAM" id="MobiDB-lite"/>
    </source>
</evidence>